<proteinExistence type="predicted"/>
<feature type="region of interest" description="Disordered" evidence="1">
    <location>
        <begin position="71"/>
        <end position="97"/>
    </location>
</feature>
<dbReference type="AlphaFoldDB" id="A0A1H4I9Y0"/>
<keyword evidence="3" id="KW-1185">Reference proteome</keyword>
<sequence>MDFRRPESAGSDFTLLSAWGSAVAAVVQAAGPTLAGATGYPTAIAVAAVMIAFAGPPPHPLEARSTMNWTALSGDPAETGRSELPTRGMSWPRGDAS</sequence>
<protein>
    <submittedName>
        <fullName evidence="2">Uncharacterized protein</fullName>
    </submittedName>
</protein>
<name>A0A1H4I9Y0_STRMJ</name>
<evidence type="ECO:0000256" key="1">
    <source>
        <dbReference type="SAM" id="MobiDB-lite"/>
    </source>
</evidence>
<reference evidence="3" key="1">
    <citation type="submission" date="2016-10" db="EMBL/GenBank/DDBJ databases">
        <authorList>
            <person name="Varghese N."/>
            <person name="Submissions S."/>
        </authorList>
    </citation>
    <scope>NUCLEOTIDE SEQUENCE [LARGE SCALE GENOMIC DNA]</scope>
    <source>
        <strain evidence="3">DSM 40318</strain>
    </source>
</reference>
<organism evidence="2 3">
    <name type="scientific">Streptomyces melanosporofaciens</name>
    <dbReference type="NCBI Taxonomy" id="67327"/>
    <lineage>
        <taxon>Bacteria</taxon>
        <taxon>Bacillati</taxon>
        <taxon>Actinomycetota</taxon>
        <taxon>Actinomycetes</taxon>
        <taxon>Kitasatosporales</taxon>
        <taxon>Streptomycetaceae</taxon>
        <taxon>Streptomyces</taxon>
        <taxon>Streptomyces violaceusniger group</taxon>
    </lineage>
</organism>
<accession>A0A1H4I9Y0</accession>
<evidence type="ECO:0000313" key="2">
    <source>
        <dbReference type="EMBL" id="SEB30801.1"/>
    </source>
</evidence>
<dbReference type="Proteomes" id="UP000198609">
    <property type="component" value="Unassembled WGS sequence"/>
</dbReference>
<dbReference type="EMBL" id="FNST01000001">
    <property type="protein sequence ID" value="SEB30801.1"/>
    <property type="molecule type" value="Genomic_DNA"/>
</dbReference>
<evidence type="ECO:0000313" key="3">
    <source>
        <dbReference type="Proteomes" id="UP000198609"/>
    </source>
</evidence>
<gene>
    <name evidence="2" type="ORF">SAMN04490356_0293</name>
</gene>